<dbReference type="InterPro" id="IPR031851">
    <property type="entry name" value="DUF4750"/>
</dbReference>
<dbReference type="OrthoDB" id="1931171at2759"/>
<name>A0A2I0KZT0_PUNGR</name>
<dbReference type="PANTHER" id="PTHR37192:SF2">
    <property type="entry name" value="TRANSMEMBRANE PROTEIN"/>
    <property type="match status" value="1"/>
</dbReference>
<proteinExistence type="predicted"/>
<reference evidence="1 2" key="1">
    <citation type="submission" date="2017-11" db="EMBL/GenBank/DDBJ databases">
        <title>De-novo sequencing of pomegranate (Punica granatum L.) genome.</title>
        <authorList>
            <person name="Akparov Z."/>
            <person name="Amiraslanov A."/>
            <person name="Hajiyeva S."/>
            <person name="Abbasov M."/>
            <person name="Kaur K."/>
            <person name="Hamwieh A."/>
            <person name="Solovyev V."/>
            <person name="Salamov A."/>
            <person name="Braich B."/>
            <person name="Kosarev P."/>
            <person name="Mahmoud A."/>
            <person name="Hajiyev E."/>
            <person name="Babayeva S."/>
            <person name="Izzatullayeva V."/>
            <person name="Mammadov A."/>
            <person name="Mammadov A."/>
            <person name="Sharifova S."/>
            <person name="Ojaghi J."/>
            <person name="Eynullazada K."/>
            <person name="Bayramov B."/>
            <person name="Abdulazimova A."/>
            <person name="Shahmuradov I."/>
        </authorList>
    </citation>
    <scope>NUCLEOTIDE SEQUENCE [LARGE SCALE GENOMIC DNA]</scope>
    <source>
        <strain evidence="2">cv. AG2017</strain>
        <tissue evidence="1">Leaf</tissue>
    </source>
</reference>
<organism evidence="1 2">
    <name type="scientific">Punica granatum</name>
    <name type="common">Pomegranate</name>
    <dbReference type="NCBI Taxonomy" id="22663"/>
    <lineage>
        <taxon>Eukaryota</taxon>
        <taxon>Viridiplantae</taxon>
        <taxon>Streptophyta</taxon>
        <taxon>Embryophyta</taxon>
        <taxon>Tracheophyta</taxon>
        <taxon>Spermatophyta</taxon>
        <taxon>Magnoliopsida</taxon>
        <taxon>eudicotyledons</taxon>
        <taxon>Gunneridae</taxon>
        <taxon>Pentapetalae</taxon>
        <taxon>rosids</taxon>
        <taxon>malvids</taxon>
        <taxon>Myrtales</taxon>
        <taxon>Lythraceae</taxon>
        <taxon>Punica</taxon>
    </lineage>
</organism>
<dbReference type="EMBL" id="PGOL01000249">
    <property type="protein sequence ID" value="PKI73840.1"/>
    <property type="molecule type" value="Genomic_DNA"/>
</dbReference>
<accession>A0A2I0KZT0</accession>
<comment type="caution">
    <text evidence="1">The sequence shown here is derived from an EMBL/GenBank/DDBJ whole genome shotgun (WGS) entry which is preliminary data.</text>
</comment>
<protein>
    <submittedName>
        <fullName evidence="1">Uncharacterized protein</fullName>
    </submittedName>
</protein>
<gene>
    <name evidence="1" type="ORF">CRG98_005710</name>
</gene>
<dbReference type="PANTHER" id="PTHR37192">
    <property type="entry name" value="TRANSMEMBRANE PROTEIN"/>
    <property type="match status" value="1"/>
</dbReference>
<dbReference type="AlphaFoldDB" id="A0A2I0KZT0"/>
<keyword evidence="2" id="KW-1185">Reference proteome</keyword>
<dbReference type="GeneID" id="116202648"/>
<dbReference type="Proteomes" id="UP000233551">
    <property type="component" value="Unassembled WGS sequence"/>
</dbReference>
<evidence type="ECO:0000313" key="1">
    <source>
        <dbReference type="EMBL" id="PKI73840.1"/>
    </source>
</evidence>
<evidence type="ECO:0000313" key="2">
    <source>
        <dbReference type="Proteomes" id="UP000233551"/>
    </source>
</evidence>
<sequence>MNQANDCKRGMNSKQLSAASMEADLSSSSSTNLASSLSCWNYLHLFLLRPILAISFVLSFILLGWALAWKLVLVHVPLVQEIFGLKKKTFKPKPANRRRLSKFYGSRNMGAEARAS</sequence>
<dbReference type="Pfam" id="PF15938">
    <property type="entry name" value="DUF4750"/>
    <property type="match status" value="1"/>
</dbReference>